<dbReference type="AlphaFoldDB" id="A0A645DPY6"/>
<reference evidence="1" key="1">
    <citation type="submission" date="2019-08" db="EMBL/GenBank/DDBJ databases">
        <authorList>
            <person name="Kucharzyk K."/>
            <person name="Murdoch R.W."/>
            <person name="Higgins S."/>
            <person name="Loffler F."/>
        </authorList>
    </citation>
    <scope>NUCLEOTIDE SEQUENCE</scope>
</reference>
<sequence>MRKGRLDLKIYIVIDNYSEDAKSSPYIVGAFDSEVKAKDARASYIEQFAGTDEYSDAKADTYIQSAVINEIR</sequence>
<accession>A0A645DPY6</accession>
<gene>
    <name evidence="1" type="ORF">SDC9_138453</name>
</gene>
<organism evidence="1">
    <name type="scientific">bioreactor metagenome</name>
    <dbReference type="NCBI Taxonomy" id="1076179"/>
    <lineage>
        <taxon>unclassified sequences</taxon>
        <taxon>metagenomes</taxon>
        <taxon>ecological metagenomes</taxon>
    </lineage>
</organism>
<proteinExistence type="predicted"/>
<dbReference type="EMBL" id="VSSQ01038396">
    <property type="protein sequence ID" value="MPM91325.1"/>
    <property type="molecule type" value="Genomic_DNA"/>
</dbReference>
<protein>
    <submittedName>
        <fullName evidence="1">Uncharacterized protein</fullName>
    </submittedName>
</protein>
<evidence type="ECO:0000313" key="1">
    <source>
        <dbReference type="EMBL" id="MPM91325.1"/>
    </source>
</evidence>
<name>A0A645DPY6_9ZZZZ</name>
<comment type="caution">
    <text evidence="1">The sequence shown here is derived from an EMBL/GenBank/DDBJ whole genome shotgun (WGS) entry which is preliminary data.</text>
</comment>